<dbReference type="STRING" id="39966.A0A369JNA8"/>
<accession>A0A369JNA8</accession>
<organism evidence="3 4">
    <name type="scientific">Hypsizygus marmoreus</name>
    <name type="common">White beech mushroom</name>
    <name type="synonym">Agaricus marmoreus</name>
    <dbReference type="NCBI Taxonomy" id="39966"/>
    <lineage>
        <taxon>Eukaryota</taxon>
        <taxon>Fungi</taxon>
        <taxon>Dikarya</taxon>
        <taxon>Basidiomycota</taxon>
        <taxon>Agaricomycotina</taxon>
        <taxon>Agaricomycetes</taxon>
        <taxon>Agaricomycetidae</taxon>
        <taxon>Agaricales</taxon>
        <taxon>Tricholomatineae</taxon>
        <taxon>Lyophyllaceae</taxon>
        <taxon>Hypsizygus</taxon>
    </lineage>
</organism>
<reference evidence="3" key="1">
    <citation type="submission" date="2018-04" db="EMBL/GenBank/DDBJ databases">
        <title>Whole genome sequencing of Hypsizygus marmoreus.</title>
        <authorList>
            <person name="Choi I.-G."/>
            <person name="Min B."/>
            <person name="Kim J.-G."/>
            <person name="Kim S."/>
            <person name="Oh Y.-L."/>
            <person name="Kong W.-S."/>
            <person name="Park H."/>
            <person name="Jeong J."/>
            <person name="Song E.-S."/>
        </authorList>
    </citation>
    <scope>NUCLEOTIDE SEQUENCE [LARGE SCALE GENOMIC DNA]</scope>
    <source>
        <strain evidence="3">51987-8</strain>
    </source>
</reference>
<dbReference type="InterPro" id="IPR037518">
    <property type="entry name" value="MPN"/>
</dbReference>
<protein>
    <submittedName>
        <fullName evidence="3">ER membrane protein complex subunit 8</fullName>
    </submittedName>
</protein>
<proteinExistence type="inferred from homology"/>
<comment type="similarity">
    <text evidence="1">Belongs to the EMC8/EMC9 family.</text>
</comment>
<comment type="caution">
    <text evidence="3">The sequence shown here is derived from an EMBL/GenBank/DDBJ whole genome shotgun (WGS) entry which is preliminary data.</text>
</comment>
<evidence type="ECO:0000256" key="1">
    <source>
        <dbReference type="ARBA" id="ARBA00007461"/>
    </source>
</evidence>
<dbReference type="Pfam" id="PF03665">
    <property type="entry name" value="UPF0172"/>
    <property type="match status" value="1"/>
</dbReference>
<dbReference type="InterPro" id="IPR005366">
    <property type="entry name" value="EMC8/9"/>
</dbReference>
<feature type="domain" description="MPN" evidence="2">
    <location>
        <begin position="21"/>
        <end position="152"/>
    </location>
</feature>
<dbReference type="OrthoDB" id="194468at2759"/>
<sequence length="219" mass="24044">MRQIFYDATFDFLRVSTMSSYTISGPAYYKVFFHAAKHPHKAVNGVFVGKLVNGAVLVEDAIPLLHHWTSLSPMMEIGLDLAGQYADSLGLTLVGYYQASDRLDDTSLVPVGEKIAGKLKAGFADAVAFVIDGEKLGTGEAALIPYVSSSSSSWRPYSGDVAPFAEKSKFKLAFNDLPQRAIALVRDEHLHRKFGDFDDHLEDVSIDWLRNKASLPAES</sequence>
<gene>
    <name evidence="3" type="primary">Emc8</name>
    <name evidence="3" type="ORF">Hypma_009110</name>
</gene>
<dbReference type="GO" id="GO:0072546">
    <property type="term" value="C:EMC complex"/>
    <property type="evidence" value="ECO:0007669"/>
    <property type="project" value="InterPro"/>
</dbReference>
<dbReference type="EMBL" id="LUEZ02000046">
    <property type="protein sequence ID" value="RDB23719.1"/>
    <property type="molecule type" value="Genomic_DNA"/>
</dbReference>
<dbReference type="Proteomes" id="UP000076154">
    <property type="component" value="Unassembled WGS sequence"/>
</dbReference>
<dbReference type="PANTHER" id="PTHR12941">
    <property type="entry name" value="ER MEMBRANE PROTEIN COMPLEX"/>
    <property type="match status" value="1"/>
</dbReference>
<keyword evidence="4" id="KW-1185">Reference proteome</keyword>
<dbReference type="CDD" id="cd08060">
    <property type="entry name" value="MPN_UPF0172"/>
    <property type="match status" value="1"/>
</dbReference>
<evidence type="ECO:0000313" key="3">
    <source>
        <dbReference type="EMBL" id="RDB23719.1"/>
    </source>
</evidence>
<evidence type="ECO:0000259" key="2">
    <source>
        <dbReference type="PROSITE" id="PS50249"/>
    </source>
</evidence>
<name>A0A369JNA8_HYPMA</name>
<dbReference type="PANTHER" id="PTHR12941:SF10">
    <property type="entry name" value="ER MEMBRANE PROTEIN COMPLEX SUBUNIT 8_9 HOMOLOG"/>
    <property type="match status" value="1"/>
</dbReference>
<dbReference type="InParanoid" id="A0A369JNA8"/>
<dbReference type="AlphaFoldDB" id="A0A369JNA8"/>
<evidence type="ECO:0000313" key="4">
    <source>
        <dbReference type="Proteomes" id="UP000076154"/>
    </source>
</evidence>
<dbReference type="PROSITE" id="PS50249">
    <property type="entry name" value="MPN"/>
    <property type="match status" value="1"/>
</dbReference>